<dbReference type="GO" id="GO:0016810">
    <property type="term" value="F:hydrolase activity, acting on carbon-nitrogen (but not peptide) bonds"/>
    <property type="evidence" value="ECO:0007669"/>
    <property type="project" value="InterPro"/>
</dbReference>
<evidence type="ECO:0000313" key="6">
    <source>
        <dbReference type="EMBL" id="CAA9275589.1"/>
    </source>
</evidence>
<dbReference type="InterPro" id="IPR002509">
    <property type="entry name" value="NODB_dom"/>
</dbReference>
<dbReference type="SUPFAM" id="SSF88713">
    <property type="entry name" value="Glycoside hydrolase/deacetylase"/>
    <property type="match status" value="1"/>
</dbReference>
<evidence type="ECO:0000256" key="1">
    <source>
        <dbReference type="ARBA" id="ARBA00003236"/>
    </source>
</evidence>
<evidence type="ECO:0000256" key="2">
    <source>
        <dbReference type="ARBA" id="ARBA00010973"/>
    </source>
</evidence>
<feature type="domain" description="NodB homology" evidence="5">
    <location>
        <begin position="61"/>
        <end position="284"/>
    </location>
</feature>
<dbReference type="PANTHER" id="PTHR43123">
    <property type="entry name" value="POLYSACCHARIDE DEACETYLASE-RELATED"/>
    <property type="match status" value="1"/>
</dbReference>
<name>A0A6J4JCQ2_9PROT</name>
<dbReference type="Gene3D" id="3.20.20.370">
    <property type="entry name" value="Glycoside hydrolase/deacetylase"/>
    <property type="match status" value="1"/>
</dbReference>
<organism evidence="6">
    <name type="scientific">uncultured Acetobacteraceae bacterium</name>
    <dbReference type="NCBI Taxonomy" id="169975"/>
    <lineage>
        <taxon>Bacteria</taxon>
        <taxon>Pseudomonadati</taxon>
        <taxon>Pseudomonadota</taxon>
        <taxon>Alphaproteobacteria</taxon>
        <taxon>Acetobacterales</taxon>
        <taxon>Acetobacteraceae</taxon>
        <taxon>environmental samples</taxon>
    </lineage>
</organism>
<evidence type="ECO:0000256" key="3">
    <source>
        <dbReference type="ARBA" id="ARBA00020071"/>
    </source>
</evidence>
<dbReference type="PROSITE" id="PS51677">
    <property type="entry name" value="NODB"/>
    <property type="match status" value="1"/>
</dbReference>
<comment type="similarity">
    <text evidence="2">Belongs to the polysaccharide deacetylase family.</text>
</comment>
<dbReference type="EMBL" id="CADCTL010000247">
    <property type="protein sequence ID" value="CAA9275589.1"/>
    <property type="molecule type" value="Genomic_DNA"/>
</dbReference>
<reference evidence="6" key="1">
    <citation type="submission" date="2020-02" db="EMBL/GenBank/DDBJ databases">
        <authorList>
            <person name="Meier V. D."/>
        </authorList>
    </citation>
    <scope>NUCLEOTIDE SEQUENCE</scope>
    <source>
        <strain evidence="6">AVDCRST_MAG04</strain>
    </source>
</reference>
<dbReference type="GO" id="GO:0005975">
    <property type="term" value="P:carbohydrate metabolic process"/>
    <property type="evidence" value="ECO:0007669"/>
    <property type="project" value="InterPro"/>
</dbReference>
<dbReference type="AlphaFoldDB" id="A0A6J4JCQ2"/>
<gene>
    <name evidence="6" type="ORF">AVDCRST_MAG04-3392</name>
</gene>
<evidence type="ECO:0000256" key="4">
    <source>
        <dbReference type="ARBA" id="ARBA00032976"/>
    </source>
</evidence>
<accession>A0A6J4JCQ2</accession>
<protein>
    <recommendedName>
        <fullName evidence="3">Chitooligosaccharide deacetylase</fullName>
    </recommendedName>
    <alternativeName>
        <fullName evidence="4">Nodulation protein B</fullName>
    </alternativeName>
</protein>
<dbReference type="InterPro" id="IPR011330">
    <property type="entry name" value="Glyco_hydro/deAcase_b/a-brl"/>
</dbReference>
<evidence type="ECO:0000259" key="5">
    <source>
        <dbReference type="PROSITE" id="PS51677"/>
    </source>
</evidence>
<proteinExistence type="inferred from homology"/>
<sequence length="305" mass="33774">MQRDLIGYGLTPPPLVWPGGAQVAVSLVVNYEEGAELSLEAGDGETERLGEVVSVVRPGQRDIGQEQIFAYGLRAGLLRFLDAFDRHGMRSTFFMCGRAAARTPALAREVARRGHEPACHGWRWRPHADYPDRESEKADLLRSVQAIEAATGERPRGFFCRGSPSVHTRALLAELGFAYDSNAFDDDLPYWDAAVPGGPMLILPYALDTNDMKFFHPNGFVQPGDFAAYVDAALEQLLEEGERGAPKLLNIGFHLRICGRPARFRAVEAILARLAELGPKVWVARRIDIADWVRPRLPPPPGTRH</sequence>
<dbReference type="PANTHER" id="PTHR43123:SF1">
    <property type="entry name" value="POLYSACCHARIDE DEACETYLASE-RELATED"/>
    <property type="match status" value="1"/>
</dbReference>
<dbReference type="Pfam" id="PF01522">
    <property type="entry name" value="Polysacc_deac_1"/>
    <property type="match status" value="1"/>
</dbReference>
<comment type="function">
    <text evidence="1">Is involved in generating a small heat-stable compound (Nod), an acylated oligomer of N-acetylglucosamine, that stimulates mitosis in various plant protoplasts.</text>
</comment>